<gene>
    <name evidence="2" type="ORF">Zmor_006064</name>
</gene>
<evidence type="ECO:0000313" key="2">
    <source>
        <dbReference type="EMBL" id="KAJ3661677.1"/>
    </source>
</evidence>
<proteinExistence type="predicted"/>
<dbReference type="Pfam" id="PF22938">
    <property type="entry name" value="Integrase_p58_C"/>
    <property type="match status" value="1"/>
</dbReference>
<reference evidence="2" key="1">
    <citation type="journal article" date="2023" name="G3 (Bethesda)">
        <title>Whole genome assemblies of Zophobas morio and Tenebrio molitor.</title>
        <authorList>
            <person name="Kaur S."/>
            <person name="Stinson S.A."/>
            <person name="diCenzo G.C."/>
        </authorList>
    </citation>
    <scope>NUCLEOTIDE SEQUENCE</scope>
    <source>
        <strain evidence="2">QUZm001</strain>
    </source>
</reference>
<dbReference type="Proteomes" id="UP001168821">
    <property type="component" value="Unassembled WGS sequence"/>
</dbReference>
<name>A0AA38IWU9_9CUCU</name>
<dbReference type="AlphaFoldDB" id="A0AA38IWU9"/>
<comment type="caution">
    <text evidence="2">The sequence shown here is derived from an EMBL/GenBank/DDBJ whole genome shotgun (WGS) entry which is preliminary data.</text>
</comment>
<sequence length="122" mass="14025">MQEPDTTTAAEIREKALAARALGVQNITARQKCDKARYDVRHRHIEYQPGDKVKIFTPVRKIGKSEKLLLKYFGPYYVVKKVNEVDYEIRKGPTKTSKTDIVHVSRILPYNDPWTPPTIPTS</sequence>
<organism evidence="2 3">
    <name type="scientific">Zophobas morio</name>
    <dbReference type="NCBI Taxonomy" id="2755281"/>
    <lineage>
        <taxon>Eukaryota</taxon>
        <taxon>Metazoa</taxon>
        <taxon>Ecdysozoa</taxon>
        <taxon>Arthropoda</taxon>
        <taxon>Hexapoda</taxon>
        <taxon>Insecta</taxon>
        <taxon>Pterygota</taxon>
        <taxon>Neoptera</taxon>
        <taxon>Endopterygota</taxon>
        <taxon>Coleoptera</taxon>
        <taxon>Polyphaga</taxon>
        <taxon>Cucujiformia</taxon>
        <taxon>Tenebrionidae</taxon>
        <taxon>Zophobas</taxon>
    </lineage>
</organism>
<accession>A0AA38IWU9</accession>
<dbReference type="EMBL" id="JALNTZ010000002">
    <property type="protein sequence ID" value="KAJ3661677.1"/>
    <property type="molecule type" value="Genomic_DNA"/>
</dbReference>
<keyword evidence="3" id="KW-1185">Reference proteome</keyword>
<protein>
    <recommendedName>
        <fullName evidence="1">Integrase p58-like C-terminal domain-containing protein</fullName>
    </recommendedName>
</protein>
<evidence type="ECO:0000259" key="1">
    <source>
        <dbReference type="Pfam" id="PF22938"/>
    </source>
</evidence>
<dbReference type="InterPro" id="IPR054465">
    <property type="entry name" value="Integrase_p58-like_C"/>
</dbReference>
<evidence type="ECO:0000313" key="3">
    <source>
        <dbReference type="Proteomes" id="UP001168821"/>
    </source>
</evidence>
<feature type="domain" description="Integrase p58-like C-terminal" evidence="1">
    <location>
        <begin position="74"/>
        <end position="107"/>
    </location>
</feature>